<dbReference type="AlphaFoldDB" id="E5G5P7"/>
<feature type="transmembrane region" description="Helical" evidence="1">
    <location>
        <begin position="6"/>
        <end position="28"/>
    </location>
</feature>
<keyword evidence="1" id="KW-0472">Membrane</keyword>
<feature type="transmembrane region" description="Helical" evidence="1">
    <location>
        <begin position="96"/>
        <end position="114"/>
    </location>
</feature>
<geneLocation type="plasmid" evidence="2">
    <name>pVH1</name>
</geneLocation>
<proteinExistence type="predicted"/>
<reference evidence="2" key="1">
    <citation type="submission" date="2010-07" db="EMBL/GenBank/DDBJ databases">
        <title>Gene structure and function analysis of the virulence-related plasmid pVH1 from Vibrio harveyi VIB645.</title>
        <authorList>
            <person name="Hou X."/>
            <person name="Sun J."/>
            <person name="Sun B."/>
            <person name="Liu J."/>
            <person name="Zhang X."/>
        </authorList>
    </citation>
    <scope>NUCLEOTIDE SEQUENCE</scope>
    <source>
        <strain evidence="2">VIB645</strain>
        <plasmid evidence="2">pVH1</plasmid>
    </source>
</reference>
<evidence type="ECO:0000313" key="2">
    <source>
        <dbReference type="EMBL" id="ADQ53980.1"/>
    </source>
</evidence>
<organism evidence="2">
    <name type="scientific">Vibrio harveyi</name>
    <name type="common">Beneckea harveyi</name>
    <dbReference type="NCBI Taxonomy" id="669"/>
    <lineage>
        <taxon>Bacteria</taxon>
        <taxon>Pseudomonadati</taxon>
        <taxon>Pseudomonadota</taxon>
        <taxon>Gammaproteobacteria</taxon>
        <taxon>Vibrionales</taxon>
        <taxon>Vibrionaceae</taxon>
        <taxon>Vibrio</taxon>
    </lineage>
</organism>
<protein>
    <submittedName>
        <fullName evidence="2">Uncharacterized protein</fullName>
    </submittedName>
</protein>
<keyword evidence="1" id="KW-1133">Transmembrane helix</keyword>
<feature type="transmembrane region" description="Helical" evidence="1">
    <location>
        <begin position="61"/>
        <end position="84"/>
    </location>
</feature>
<accession>E5G5P7</accession>
<keyword evidence="1" id="KW-0812">Transmembrane</keyword>
<dbReference type="EMBL" id="HM752272">
    <property type="protein sequence ID" value="ADQ53980.1"/>
    <property type="molecule type" value="Genomic_DNA"/>
</dbReference>
<name>E5G5P7_VIBHA</name>
<keyword evidence="2" id="KW-0614">Plasmid</keyword>
<evidence type="ECO:0000256" key="1">
    <source>
        <dbReference type="SAM" id="Phobius"/>
    </source>
</evidence>
<sequence length="131" mass="15020">MTIERHLLTFLWVITQFTLTLKIIILACSSLEKAPQKDQYIKVALTLISAMYLFYNQYIDVSLIILLTYPILAVASFLLLTQIMQDSERTLSHIKTLTLIELSITFCLVGSWIFEDIVINSSGDSFLPHLY</sequence>